<evidence type="ECO:0000313" key="3">
    <source>
        <dbReference type="Proteomes" id="UP001059041"/>
    </source>
</evidence>
<evidence type="ECO:0000259" key="1">
    <source>
        <dbReference type="SMART" id="SM00409"/>
    </source>
</evidence>
<proteinExistence type="predicted"/>
<keyword evidence="3" id="KW-1185">Reference proteome</keyword>
<feature type="domain" description="Immunoglobulin" evidence="1">
    <location>
        <begin position="331"/>
        <end position="430"/>
    </location>
</feature>
<dbReference type="Proteomes" id="UP001059041">
    <property type="component" value="Linkage Group LG25"/>
</dbReference>
<feature type="domain" description="Immunoglobulin" evidence="1">
    <location>
        <begin position="11"/>
        <end position="112"/>
    </location>
</feature>
<dbReference type="SMART" id="SM00409">
    <property type="entry name" value="IG"/>
    <property type="match status" value="4"/>
</dbReference>
<dbReference type="PANTHER" id="PTHR21063">
    <property type="entry name" value="LFA-3"/>
    <property type="match status" value="1"/>
</dbReference>
<name>A0A9W7T6I4_TRIRA</name>
<dbReference type="InterPro" id="IPR036179">
    <property type="entry name" value="Ig-like_dom_sf"/>
</dbReference>
<reference evidence="2" key="1">
    <citation type="submission" date="2021-02" db="EMBL/GenBank/DDBJ databases">
        <title>Comparative genomics reveals that relaxation of natural selection precedes convergent phenotypic evolution of cavefish.</title>
        <authorList>
            <person name="Peng Z."/>
        </authorList>
    </citation>
    <scope>NUCLEOTIDE SEQUENCE</scope>
    <source>
        <tissue evidence="2">Muscle</tissue>
    </source>
</reference>
<dbReference type="EMBL" id="JAFHDT010000025">
    <property type="protein sequence ID" value="KAI7791570.1"/>
    <property type="molecule type" value="Genomic_DNA"/>
</dbReference>
<feature type="domain" description="Immunoglobulin" evidence="1">
    <location>
        <begin position="123"/>
        <end position="228"/>
    </location>
</feature>
<dbReference type="Pfam" id="PF07686">
    <property type="entry name" value="V-set"/>
    <property type="match status" value="1"/>
</dbReference>
<dbReference type="AlphaFoldDB" id="A0A9W7T6I4"/>
<dbReference type="InterPro" id="IPR013106">
    <property type="entry name" value="Ig_V-set"/>
</dbReference>
<sequence>SGVFGADADEVKSVSVMEGHSVTLNTNETDIEIVHMILWKFGPQETLIAKINKGANKTSVYVDVLDGMFRDRLQVDDKTLTITNTRTEDSGLYQMIVKSRRETSYRFNVTVYESSSGREGALTESVKVNEGYSVTLYTNTTGVIKWRFGVELQSNDVIEWRFRNELIAKVDRGSISFFNGSDGIFIDRLKINNQTGDLTIIDFTYDLAGSYRLQITGEREITKTFSVTGTLLFVMEGESVRMNAGAPDRENYVIRWRFENSPLAELNRKTEIISTHDERFRDRLKLDDWYGSLAITNITTDLSGLYEVIVDSNSGTHTIHQSYTVTVSDEVKSVSVMEGDSVTLHTDTQIQRYDNINWDFGPQKYLLSATSGGSINVYNGRFRDRLQVDDQTGSLTITNTTTEDSGLYDVELKKRQSEQIIKKRFIVSVSDHLNQEHKRVLCTETHLVVIDLSICVIV</sequence>
<dbReference type="InterPro" id="IPR013783">
    <property type="entry name" value="Ig-like_fold"/>
</dbReference>
<dbReference type="PANTHER" id="PTHR21063:SF4">
    <property type="entry name" value="CD48 ANTIGEN-RELATED"/>
    <property type="match status" value="1"/>
</dbReference>
<feature type="domain" description="Immunoglobulin" evidence="1">
    <location>
        <begin position="229"/>
        <end position="328"/>
    </location>
</feature>
<feature type="non-terminal residue" evidence="2">
    <location>
        <position position="458"/>
    </location>
</feature>
<organism evidence="2 3">
    <name type="scientific">Triplophysa rosa</name>
    <name type="common">Cave loach</name>
    <dbReference type="NCBI Taxonomy" id="992332"/>
    <lineage>
        <taxon>Eukaryota</taxon>
        <taxon>Metazoa</taxon>
        <taxon>Chordata</taxon>
        <taxon>Craniata</taxon>
        <taxon>Vertebrata</taxon>
        <taxon>Euteleostomi</taxon>
        <taxon>Actinopterygii</taxon>
        <taxon>Neopterygii</taxon>
        <taxon>Teleostei</taxon>
        <taxon>Ostariophysi</taxon>
        <taxon>Cypriniformes</taxon>
        <taxon>Nemacheilidae</taxon>
        <taxon>Triplophysa</taxon>
    </lineage>
</organism>
<dbReference type="InterPro" id="IPR003599">
    <property type="entry name" value="Ig_sub"/>
</dbReference>
<gene>
    <name evidence="2" type="ORF">IRJ41_025915</name>
</gene>
<evidence type="ECO:0000313" key="2">
    <source>
        <dbReference type="EMBL" id="KAI7791570.1"/>
    </source>
</evidence>
<dbReference type="Gene3D" id="2.60.40.10">
    <property type="entry name" value="Immunoglobulins"/>
    <property type="match status" value="4"/>
</dbReference>
<protein>
    <recommendedName>
        <fullName evidence="1">Immunoglobulin domain-containing protein</fullName>
    </recommendedName>
</protein>
<comment type="caution">
    <text evidence="2">The sequence shown here is derived from an EMBL/GenBank/DDBJ whole genome shotgun (WGS) entry which is preliminary data.</text>
</comment>
<accession>A0A9W7T6I4</accession>
<dbReference type="SUPFAM" id="SSF48726">
    <property type="entry name" value="Immunoglobulin"/>
    <property type="match status" value="3"/>
</dbReference>